<proteinExistence type="inferred from homology"/>
<dbReference type="InterPro" id="IPR004846">
    <property type="entry name" value="T2SS/T3SS_dom"/>
</dbReference>
<feature type="region of interest" description="Disordered" evidence="6">
    <location>
        <begin position="374"/>
        <end position="400"/>
    </location>
</feature>
<dbReference type="GO" id="GO:0015627">
    <property type="term" value="C:type II protein secretion system complex"/>
    <property type="evidence" value="ECO:0007669"/>
    <property type="project" value="TreeGrafter"/>
</dbReference>
<feature type="chain" id="PRO_5012647851" evidence="7">
    <location>
        <begin position="20"/>
        <end position="688"/>
    </location>
</feature>
<comment type="similarity">
    <text evidence="4">Belongs to the bacterial secretin family.</text>
</comment>
<evidence type="ECO:0000259" key="9">
    <source>
        <dbReference type="Pfam" id="PF03958"/>
    </source>
</evidence>
<dbReference type="Gene3D" id="3.30.1370.120">
    <property type="match status" value="2"/>
</dbReference>
<evidence type="ECO:0000313" key="10">
    <source>
        <dbReference type="EMBL" id="OUL57911.1"/>
    </source>
</evidence>
<evidence type="ECO:0000256" key="1">
    <source>
        <dbReference type="ARBA" id="ARBA00004370"/>
    </source>
</evidence>
<evidence type="ECO:0000256" key="4">
    <source>
        <dbReference type="RuleBase" id="RU004003"/>
    </source>
</evidence>
<keyword evidence="5" id="KW-0813">Transport</keyword>
<dbReference type="InterPro" id="IPR001775">
    <property type="entry name" value="GspD/PilQ"/>
</dbReference>
<feature type="domain" description="Type II/III secretion system secretin-like" evidence="8">
    <location>
        <begin position="502"/>
        <end position="665"/>
    </location>
</feature>
<name>A0A244CQL6_PSEDV</name>
<dbReference type="GO" id="GO:0009306">
    <property type="term" value="P:protein secretion"/>
    <property type="evidence" value="ECO:0007669"/>
    <property type="project" value="InterPro"/>
</dbReference>
<dbReference type="InterPro" id="IPR004845">
    <property type="entry name" value="T2SS_GspD_CS"/>
</dbReference>
<evidence type="ECO:0000256" key="7">
    <source>
        <dbReference type="SAM" id="SignalP"/>
    </source>
</evidence>
<evidence type="ECO:0000313" key="11">
    <source>
        <dbReference type="Proteomes" id="UP000194841"/>
    </source>
</evidence>
<evidence type="ECO:0000259" key="8">
    <source>
        <dbReference type="Pfam" id="PF00263"/>
    </source>
</evidence>
<comment type="subcellular location">
    <subcellularLocation>
        <location evidence="5">Cell outer membrane</location>
    </subcellularLocation>
    <subcellularLocation>
        <location evidence="1">Membrane</location>
    </subcellularLocation>
</comment>
<evidence type="ECO:0000256" key="6">
    <source>
        <dbReference type="SAM" id="MobiDB-lite"/>
    </source>
</evidence>
<dbReference type="GO" id="GO:0009279">
    <property type="term" value="C:cell outer membrane"/>
    <property type="evidence" value="ECO:0007669"/>
    <property type="project" value="UniProtKB-SubCell"/>
</dbReference>
<dbReference type="InterPro" id="IPR005644">
    <property type="entry name" value="NolW-like"/>
</dbReference>
<dbReference type="InterPro" id="IPR038591">
    <property type="entry name" value="NolW-like_sf"/>
</dbReference>
<sequence>MKQLNPILLTLLSVGLLTACNSSPNKFTAQKSYLNNNTTVVSANGQADEAQLLTQSNQVSESAKKAGELQVLPALRANTLVTGQNIELATQFSRSELVSLTADALPITDYLHYVLGEVLKVSYIVADDVTASNQTITLNLQEKISKQKLFALSEQLLQERGITVRLADDVYYIHQSEGGAAGQIVYGYGNRYDDVPNTSNDIIQLAPFNNGMQTSLANTIKQLTGVDVRPIFEQQALMIRGKRSAILKALEFMQLMDQPVFKNRSIGLYEATYISVEDLSKQLLELLKQEGVTASIQASSEQAVSMVPIDRTNSLVFFTNNGKLLERVNFWAKQLDKPADGNQQQYFMFVPQFARAIDLGQSLQALLGQGAGLSNSTSAEQQNSANNSPASQTKTQASNVSVNSNDLKMVVDERSNSLIFYTSGARYRDLLPLIKRLDLMPKQVVLEVMIAEVSLTDVFQQGVEFALTNQGASKVGGYKLGVDKTGLSYILTGTLGNINLNLLETNSNVNVLSRPSLAVRDGVKASITVGDKIPTVGEIVTDPVNGSRTSVVYLNTGIELQVTPTVNARGAVLMEIAQKISNQASGGSSLEGNPTLFERSISTEVIAGNGQTIMLGGLISERSTENDRSVPFFSSIPILGNLFDGTDNNSSKTELVVLVTPRIIESTNEWQAVFGQFQQTLSDLQIEK</sequence>
<dbReference type="OrthoDB" id="9779724at2"/>
<evidence type="ECO:0000256" key="2">
    <source>
        <dbReference type="ARBA" id="ARBA00022729"/>
    </source>
</evidence>
<dbReference type="InterPro" id="IPR050810">
    <property type="entry name" value="Bact_Secretion_Sys_Channel"/>
</dbReference>
<evidence type="ECO:0000256" key="5">
    <source>
        <dbReference type="RuleBase" id="RU004004"/>
    </source>
</evidence>
<dbReference type="PANTHER" id="PTHR30332:SF25">
    <property type="entry name" value="SECRETIN XPSD"/>
    <property type="match status" value="1"/>
</dbReference>
<dbReference type="Proteomes" id="UP000194841">
    <property type="component" value="Unassembled WGS sequence"/>
</dbReference>
<accession>A0A244CQL6</accession>
<dbReference type="PANTHER" id="PTHR30332">
    <property type="entry name" value="PROBABLE GENERAL SECRETION PATHWAY PROTEIN D"/>
    <property type="match status" value="1"/>
</dbReference>
<feature type="signal peptide" evidence="7">
    <location>
        <begin position="1"/>
        <end position="19"/>
    </location>
</feature>
<protein>
    <submittedName>
        <fullName evidence="10">Type II secretory pathway component PulD-like protein</fullName>
    </submittedName>
</protein>
<keyword evidence="3" id="KW-0472">Membrane</keyword>
<dbReference type="Pfam" id="PF00263">
    <property type="entry name" value="Secretin"/>
    <property type="match status" value="1"/>
</dbReference>
<dbReference type="Pfam" id="PF03958">
    <property type="entry name" value="Secretin_N"/>
    <property type="match status" value="1"/>
</dbReference>
<organism evidence="10 11">
    <name type="scientific">Pseudoalteromonas ulvae</name>
    <dbReference type="NCBI Taxonomy" id="107327"/>
    <lineage>
        <taxon>Bacteria</taxon>
        <taxon>Pseudomonadati</taxon>
        <taxon>Pseudomonadota</taxon>
        <taxon>Gammaproteobacteria</taxon>
        <taxon>Alteromonadales</taxon>
        <taxon>Pseudoalteromonadaceae</taxon>
        <taxon>Pseudoalteromonas</taxon>
    </lineage>
</organism>
<keyword evidence="11" id="KW-1185">Reference proteome</keyword>
<feature type="domain" description="NolW-like" evidence="9">
    <location>
        <begin position="347"/>
        <end position="442"/>
    </location>
</feature>
<keyword evidence="2 7" id="KW-0732">Signal</keyword>
<dbReference type="RefSeq" id="WP_086744491.1">
    <property type="nucleotide sequence ID" value="NZ_MWPV01000003.1"/>
</dbReference>
<feature type="compositionally biased region" description="Polar residues" evidence="6">
    <location>
        <begin position="375"/>
        <end position="400"/>
    </location>
</feature>
<reference evidence="10 11" key="1">
    <citation type="submission" date="2017-02" db="EMBL/GenBank/DDBJ databases">
        <title>Pseudoalteromonas ulvae TC14 Genome.</title>
        <authorList>
            <person name="Molmeret M."/>
        </authorList>
    </citation>
    <scope>NUCLEOTIDE SEQUENCE [LARGE SCALE GENOMIC DNA]</scope>
    <source>
        <strain evidence="10">TC14</strain>
    </source>
</reference>
<evidence type="ECO:0000256" key="3">
    <source>
        <dbReference type="ARBA" id="ARBA00023136"/>
    </source>
</evidence>
<dbReference type="PROSITE" id="PS51257">
    <property type="entry name" value="PROKAR_LIPOPROTEIN"/>
    <property type="match status" value="1"/>
</dbReference>
<dbReference type="AlphaFoldDB" id="A0A244CQL6"/>
<dbReference type="PROSITE" id="PS00875">
    <property type="entry name" value="T2SP_D"/>
    <property type="match status" value="1"/>
</dbReference>
<comment type="caution">
    <text evidence="10">The sequence shown here is derived from an EMBL/GenBank/DDBJ whole genome shotgun (WGS) entry which is preliminary data.</text>
</comment>
<dbReference type="EMBL" id="MWPV01000003">
    <property type="protein sequence ID" value="OUL57911.1"/>
    <property type="molecule type" value="Genomic_DNA"/>
</dbReference>
<gene>
    <name evidence="10" type="ORF">B1199_11255</name>
</gene>
<dbReference type="PRINTS" id="PR00811">
    <property type="entry name" value="BCTERIALGSPD"/>
</dbReference>